<dbReference type="InterPro" id="IPR032675">
    <property type="entry name" value="LRR_dom_sf"/>
</dbReference>
<proteinExistence type="predicted"/>
<sequence>MSRVPVELSDYIIDFLYDDPQTLRACASTCHAWAPASRFHLFATVGLNSANSTTAFRRLLASAPDLGLYVHDLAAAKLTHVVTLSGPDEAPEEPEPAQNTLPPILAQCPSLRTLSLSHADLKCFSDIRALAHPAVSSLTLSFCQFTDLADIADLVSSFPSLASLSLSGLTWKDEDRMIAPAPLPKLRSLVLGRDMDSEKLFEWLEGASVHTSLTSLSARCASEHDADLVGAFVKLAGPSLHELALDWSLTGDKTVLLPDSLSLGACPALEHLSLVFPVHFSTHLPWVTSFLATLDPTVASLRSISCEIRLLGNIDSLDWEHLDKILSSDAYSGLEALKLDINVWPGVHKDYAEVEGLVRAHLAAFDKKGIVYVSKA</sequence>
<name>A0A2G8SCU0_9APHY</name>
<dbReference type="SUPFAM" id="SSF52047">
    <property type="entry name" value="RNI-like"/>
    <property type="match status" value="1"/>
</dbReference>
<evidence type="ECO:0000313" key="1">
    <source>
        <dbReference type="EMBL" id="PIL31572.1"/>
    </source>
</evidence>
<keyword evidence="2" id="KW-1185">Reference proteome</keyword>
<reference evidence="1 2" key="1">
    <citation type="journal article" date="2015" name="Sci. Rep.">
        <title>Chromosome-level genome map provides insights into diverse defense mechanisms in the medicinal fungus Ganoderma sinense.</title>
        <authorList>
            <person name="Zhu Y."/>
            <person name="Xu J."/>
            <person name="Sun C."/>
            <person name="Zhou S."/>
            <person name="Xu H."/>
            <person name="Nelson D.R."/>
            <person name="Qian J."/>
            <person name="Song J."/>
            <person name="Luo H."/>
            <person name="Xiang L."/>
            <person name="Li Y."/>
            <person name="Xu Z."/>
            <person name="Ji A."/>
            <person name="Wang L."/>
            <person name="Lu S."/>
            <person name="Hayward A."/>
            <person name="Sun W."/>
            <person name="Li X."/>
            <person name="Schwartz D.C."/>
            <person name="Wang Y."/>
            <person name="Chen S."/>
        </authorList>
    </citation>
    <scope>NUCLEOTIDE SEQUENCE [LARGE SCALE GENOMIC DNA]</scope>
    <source>
        <strain evidence="1 2">ZZ0214-1</strain>
    </source>
</reference>
<dbReference type="AlphaFoldDB" id="A0A2G8SCU0"/>
<organism evidence="1 2">
    <name type="scientific">Ganoderma sinense ZZ0214-1</name>
    <dbReference type="NCBI Taxonomy" id="1077348"/>
    <lineage>
        <taxon>Eukaryota</taxon>
        <taxon>Fungi</taxon>
        <taxon>Dikarya</taxon>
        <taxon>Basidiomycota</taxon>
        <taxon>Agaricomycotina</taxon>
        <taxon>Agaricomycetes</taxon>
        <taxon>Polyporales</taxon>
        <taxon>Polyporaceae</taxon>
        <taxon>Ganoderma</taxon>
    </lineage>
</organism>
<evidence type="ECO:0000313" key="2">
    <source>
        <dbReference type="Proteomes" id="UP000230002"/>
    </source>
</evidence>
<dbReference type="EMBL" id="AYKW01000012">
    <property type="protein sequence ID" value="PIL31572.1"/>
    <property type="molecule type" value="Genomic_DNA"/>
</dbReference>
<dbReference type="OrthoDB" id="2977329at2759"/>
<protein>
    <recommendedName>
        <fullName evidence="3">F-box domain-containing protein</fullName>
    </recommendedName>
</protein>
<gene>
    <name evidence="1" type="ORF">GSI_06274</name>
</gene>
<dbReference type="Gene3D" id="3.80.10.10">
    <property type="entry name" value="Ribonuclease Inhibitor"/>
    <property type="match status" value="1"/>
</dbReference>
<evidence type="ECO:0008006" key="3">
    <source>
        <dbReference type="Google" id="ProtNLM"/>
    </source>
</evidence>
<accession>A0A2G8SCU0</accession>
<comment type="caution">
    <text evidence="1">The sequence shown here is derived from an EMBL/GenBank/DDBJ whole genome shotgun (WGS) entry which is preliminary data.</text>
</comment>
<dbReference type="STRING" id="1077348.A0A2G8SCU0"/>
<dbReference type="Proteomes" id="UP000230002">
    <property type="component" value="Unassembled WGS sequence"/>
</dbReference>